<dbReference type="AlphaFoldDB" id="A0A6P9AST5"/>
<dbReference type="KEGG" id="pgut:117657673"/>
<dbReference type="Gene3D" id="3.10.450.10">
    <property type="match status" value="1"/>
</dbReference>
<evidence type="ECO:0000313" key="4">
    <source>
        <dbReference type="RefSeq" id="XP_034261687.1"/>
    </source>
</evidence>
<reference evidence="4" key="1">
    <citation type="submission" date="2025-08" db="UniProtKB">
        <authorList>
            <consortium name="RefSeq"/>
        </authorList>
    </citation>
    <scope>IDENTIFICATION</scope>
    <source>
        <tissue evidence="4">Blood</tissue>
    </source>
</reference>
<name>A0A6P9AST5_PANGU</name>
<dbReference type="InterPro" id="IPR046350">
    <property type="entry name" value="Cystatin_sf"/>
</dbReference>
<organism evidence="3 4">
    <name type="scientific">Pantherophis guttatus</name>
    <name type="common">Corn snake</name>
    <name type="synonym">Elaphe guttata</name>
    <dbReference type="NCBI Taxonomy" id="94885"/>
    <lineage>
        <taxon>Eukaryota</taxon>
        <taxon>Metazoa</taxon>
        <taxon>Chordata</taxon>
        <taxon>Craniata</taxon>
        <taxon>Vertebrata</taxon>
        <taxon>Euteleostomi</taxon>
        <taxon>Lepidosauria</taxon>
        <taxon>Squamata</taxon>
        <taxon>Bifurcata</taxon>
        <taxon>Unidentata</taxon>
        <taxon>Episquamata</taxon>
        <taxon>Toxicofera</taxon>
        <taxon>Serpentes</taxon>
        <taxon>Colubroidea</taxon>
        <taxon>Colubridae</taxon>
        <taxon>Colubrinae</taxon>
        <taxon>Pantherophis</taxon>
    </lineage>
</organism>
<feature type="region of interest" description="Disordered" evidence="1">
    <location>
        <begin position="95"/>
        <end position="121"/>
    </location>
</feature>
<sequence>MRRSWLGFQLVLLSCALLLAVVAVEGRHGKEEEGSLEEECRCVEEGCKKRCHHEEEECCCEKRCHHEEEECCCEKKHHHKDEECCKKKHSHGEEEAGKKKPSRVAVEEEAADKKKAPHKEKRRFRMRIPFLEESEDSTGDSSEIYKDFAKEQQEMIMKQAAQTSDAVPRHRKEQAIAHFNQRSEGTYYKRLEDGQLEYKKAIGVMIYVKMLLAETNCTKTEEQKEAGVEYSRAYLEKEGCQLLPQFKQEKHNCTFGIFLDMRTEKKVVTSRDCTIIPGIKQLPKPLKGLSN</sequence>
<feature type="signal peptide" evidence="2">
    <location>
        <begin position="1"/>
        <end position="26"/>
    </location>
</feature>
<dbReference type="RefSeq" id="XP_034261687.1">
    <property type="nucleotide sequence ID" value="XM_034405796.2"/>
</dbReference>
<dbReference type="OMA" id="HEEEECC"/>
<feature type="chain" id="PRO_5028096106" evidence="2">
    <location>
        <begin position="27"/>
        <end position="291"/>
    </location>
</feature>
<keyword evidence="2" id="KW-0732">Signal</keyword>
<proteinExistence type="predicted"/>
<dbReference type="SUPFAM" id="SSF54403">
    <property type="entry name" value="Cystatin/monellin"/>
    <property type="match status" value="1"/>
</dbReference>
<gene>
    <name evidence="4" type="primary">LOC117657673</name>
</gene>
<dbReference type="Proteomes" id="UP001652622">
    <property type="component" value="Unplaced"/>
</dbReference>
<dbReference type="PROSITE" id="PS51257">
    <property type="entry name" value="PROKAR_LIPOPROTEIN"/>
    <property type="match status" value="1"/>
</dbReference>
<evidence type="ECO:0000256" key="2">
    <source>
        <dbReference type="SAM" id="SignalP"/>
    </source>
</evidence>
<evidence type="ECO:0000313" key="3">
    <source>
        <dbReference type="Proteomes" id="UP001652622"/>
    </source>
</evidence>
<dbReference type="GeneID" id="117657673"/>
<protein>
    <submittedName>
        <fullName evidence="4">Uncharacterized protein LOC117657673</fullName>
    </submittedName>
</protein>
<keyword evidence="3" id="KW-1185">Reference proteome</keyword>
<dbReference type="InParanoid" id="A0A6P9AST5"/>
<evidence type="ECO:0000256" key="1">
    <source>
        <dbReference type="SAM" id="MobiDB-lite"/>
    </source>
</evidence>
<accession>A0A6P9AST5</accession>